<name>H9ZZP7_FERFK</name>
<comment type="function">
    <text evidence="7">Catalyzes the ATP-dependent conversion of 7-carboxy-7-deazaguanine (CDG) to 7-cyano-7-deazaguanine (preQ(0)).</text>
</comment>
<dbReference type="GeneID" id="12449281"/>
<dbReference type="Gene3D" id="3.40.50.620">
    <property type="entry name" value="HUPs"/>
    <property type="match status" value="1"/>
</dbReference>
<keyword evidence="6" id="KW-0067">ATP-binding</keyword>
<evidence type="ECO:0000313" key="11">
    <source>
        <dbReference type="EMBL" id="AFH42204.1"/>
    </source>
</evidence>
<evidence type="ECO:0000256" key="3">
    <source>
        <dbReference type="ARBA" id="ARBA00022723"/>
    </source>
</evidence>
<dbReference type="Proteomes" id="UP000007391">
    <property type="component" value="Chromosome"/>
</dbReference>
<accession>H9ZZP7</accession>
<reference evidence="11 12" key="2">
    <citation type="journal article" date="2014" name="Extremophiles">
        <title>Analysis of the complete genome of Fervidococcus fontis confirms the distinct phylogenetic position of the order Fervidicoccales and suggests its environmental function.</title>
        <authorList>
            <person name="Lebedinsky A.V."/>
            <person name="Mardanov A.V."/>
            <person name="Kublanov I.V."/>
            <person name="Gumerov V.M."/>
            <person name="Beletsky A.V."/>
            <person name="Perevalova A.A."/>
            <person name="Bidzhieva S.Kh."/>
            <person name="Bonch-Osmolovskaya E.A."/>
            <person name="Skryabin K.G."/>
            <person name="Ravin N.V."/>
        </authorList>
    </citation>
    <scope>NUCLEOTIDE SEQUENCE [LARGE SCALE GENOMIC DNA]</scope>
    <source>
        <strain evidence="12">DSM 19380 / VKM B-2539 / Kam940</strain>
    </source>
</reference>
<gene>
    <name evidence="11" type="ordered locus">FFONT_0213</name>
</gene>
<keyword evidence="3" id="KW-0479">Metal-binding</keyword>
<keyword evidence="2" id="KW-0436">Ligase</keyword>
<comment type="catalytic activity">
    <reaction evidence="10">
        <text>7-carboxy-7-carbaguanine + NH4(+) + 2 ATP = 7-cyano-7-carbaguanine + 2 AMP + 2 diphosphate + 2 H(+)</text>
        <dbReference type="Rhea" id="RHEA:27982"/>
        <dbReference type="ChEBI" id="CHEBI:15378"/>
        <dbReference type="ChEBI" id="CHEBI:28938"/>
        <dbReference type="ChEBI" id="CHEBI:30616"/>
        <dbReference type="ChEBI" id="CHEBI:33019"/>
        <dbReference type="ChEBI" id="CHEBI:45075"/>
        <dbReference type="ChEBI" id="CHEBI:61036"/>
        <dbReference type="ChEBI" id="CHEBI:456215"/>
        <dbReference type="EC" id="6.3.4.20"/>
    </reaction>
</comment>
<keyword evidence="5" id="KW-0862">Zinc</keyword>
<dbReference type="InterPro" id="IPR014729">
    <property type="entry name" value="Rossmann-like_a/b/a_fold"/>
</dbReference>
<dbReference type="STRING" id="1163730.FFONT_0213"/>
<evidence type="ECO:0000256" key="1">
    <source>
        <dbReference type="ARBA" id="ARBA00005061"/>
    </source>
</evidence>
<dbReference type="AlphaFoldDB" id="H9ZZP7"/>
<dbReference type="HOGENOM" id="CLU_081854_1_0_2"/>
<evidence type="ECO:0000256" key="9">
    <source>
        <dbReference type="ARBA" id="ARBA00039149"/>
    </source>
</evidence>
<dbReference type="PANTHER" id="PTHR42914:SF1">
    <property type="entry name" value="7-CYANO-7-DEAZAGUANINE SYNTHASE"/>
    <property type="match status" value="1"/>
</dbReference>
<dbReference type="EC" id="6.3.4.20" evidence="9"/>
<evidence type="ECO:0000256" key="7">
    <source>
        <dbReference type="ARBA" id="ARBA00037768"/>
    </source>
</evidence>
<keyword evidence="12" id="KW-1185">Reference proteome</keyword>
<evidence type="ECO:0000256" key="2">
    <source>
        <dbReference type="ARBA" id="ARBA00022598"/>
    </source>
</evidence>
<dbReference type="GO" id="GO:0016874">
    <property type="term" value="F:ligase activity"/>
    <property type="evidence" value="ECO:0007669"/>
    <property type="project" value="UniProtKB-KW"/>
</dbReference>
<protein>
    <recommendedName>
        <fullName evidence="9">7-cyano-7-deazaguanine synthase</fullName>
        <ecNumber evidence="9">6.3.4.20</ecNumber>
    </recommendedName>
</protein>
<sequence length="287" mass="32887">MLNLDGISPIIKKPCVVVSIFSGGPDSFCYTLKWIKEGCDLHLLTFNYGQKASREVEVSKKLYEKLKEFAGESIRIEHKILDISFMKDLWNKTQLIDKSKELSSEYETSIVVPIRNVVMLSIASAYAYSLISEDESLNAYVIYGAHSDDASISEKAGGPKYPDCSSECIESLQASFRICHFPKDRRLEIWSPIREGMSKAENIRKCYDIAENIIYETWSCYRDGDFHCGKCESCINRHKAFLKANIPDCTIYGEPPGNREEFIKVEKGYIHKSCKKFYEFSTNYNKE</sequence>
<dbReference type="eggNOG" id="arCOG00039">
    <property type="taxonomic scope" value="Archaea"/>
</dbReference>
<organism evidence="11 12">
    <name type="scientific">Fervidicoccus fontis (strain DSM 19380 / JCM 18336 / VKM B-2539 / Kam940)</name>
    <dbReference type="NCBI Taxonomy" id="1163730"/>
    <lineage>
        <taxon>Archaea</taxon>
        <taxon>Thermoproteota</taxon>
        <taxon>Thermoprotei</taxon>
        <taxon>Fervidicoccales</taxon>
        <taxon>Fervidicoccaceae</taxon>
        <taxon>Fervidicoccus</taxon>
    </lineage>
</organism>
<evidence type="ECO:0000256" key="10">
    <source>
        <dbReference type="ARBA" id="ARBA00047890"/>
    </source>
</evidence>
<evidence type="ECO:0000256" key="4">
    <source>
        <dbReference type="ARBA" id="ARBA00022741"/>
    </source>
</evidence>
<dbReference type="InterPro" id="IPR018317">
    <property type="entry name" value="QueC"/>
</dbReference>
<dbReference type="GO" id="GO:0046872">
    <property type="term" value="F:metal ion binding"/>
    <property type="evidence" value="ECO:0007669"/>
    <property type="project" value="UniProtKB-KW"/>
</dbReference>
<evidence type="ECO:0000256" key="8">
    <source>
        <dbReference type="ARBA" id="ARBA00037993"/>
    </source>
</evidence>
<dbReference type="GO" id="GO:0005524">
    <property type="term" value="F:ATP binding"/>
    <property type="evidence" value="ECO:0007669"/>
    <property type="project" value="UniProtKB-KW"/>
</dbReference>
<reference evidence="12" key="1">
    <citation type="submission" date="2012-03" db="EMBL/GenBank/DDBJ databases">
        <title>Fervidicoccus fontis complete genome analysis confirms its distinct phylogenetic position and predicts its environmental function.</title>
        <authorList>
            <person name="Lebedinsky A.V."/>
            <person name="Mardanov A.V."/>
            <person name="Gumerov V.M."/>
            <person name="Beletsky A.V."/>
            <person name="Kublanov I.V."/>
            <person name="Perevalova A.A."/>
            <person name="Bonch-Osmolovskaya E.A."/>
            <person name="Ravin N.V."/>
            <person name="Skryabin K.G."/>
        </authorList>
    </citation>
    <scope>NUCLEOTIDE SEQUENCE [LARGE SCALE GENOMIC DNA]</scope>
    <source>
        <strain evidence="12">DSM 19380 / VKM B-2539 / Kam940</strain>
    </source>
</reference>
<dbReference type="PANTHER" id="PTHR42914">
    <property type="entry name" value="7-CYANO-7-DEAZAGUANINE SYNTHASE"/>
    <property type="match status" value="1"/>
</dbReference>
<proteinExistence type="inferred from homology"/>
<dbReference type="KEGG" id="ffo:FFONT_0213"/>
<evidence type="ECO:0000313" key="12">
    <source>
        <dbReference type="Proteomes" id="UP000007391"/>
    </source>
</evidence>
<dbReference type="Pfam" id="PF06508">
    <property type="entry name" value="QueC"/>
    <property type="match status" value="1"/>
</dbReference>
<dbReference type="RefSeq" id="WP_014557353.1">
    <property type="nucleotide sequence ID" value="NC_017461.1"/>
</dbReference>
<comment type="similarity">
    <text evidence="8">Belongs to the QueC family.</text>
</comment>
<dbReference type="SUPFAM" id="SSF52402">
    <property type="entry name" value="Adenine nucleotide alpha hydrolases-like"/>
    <property type="match status" value="1"/>
</dbReference>
<dbReference type="CDD" id="cd01995">
    <property type="entry name" value="QueC-like"/>
    <property type="match status" value="1"/>
</dbReference>
<dbReference type="EMBL" id="CP003423">
    <property type="protein sequence ID" value="AFH42204.1"/>
    <property type="molecule type" value="Genomic_DNA"/>
</dbReference>
<evidence type="ECO:0000256" key="5">
    <source>
        <dbReference type="ARBA" id="ARBA00022833"/>
    </source>
</evidence>
<evidence type="ECO:0000256" key="6">
    <source>
        <dbReference type="ARBA" id="ARBA00022840"/>
    </source>
</evidence>
<keyword evidence="4" id="KW-0547">Nucleotide-binding</keyword>
<dbReference type="InParanoid" id="H9ZZP7"/>
<comment type="pathway">
    <text evidence="1">Purine metabolism; 7-cyano-7-deazaguanine biosynthesis.</text>
</comment>